<feature type="compositionally biased region" description="Low complexity" evidence="1">
    <location>
        <begin position="115"/>
        <end position="134"/>
    </location>
</feature>
<gene>
    <name evidence="2" type="ORF">B0J15DRAFT_497917</name>
</gene>
<evidence type="ECO:0000313" key="3">
    <source>
        <dbReference type="Proteomes" id="UP000736672"/>
    </source>
</evidence>
<proteinExistence type="predicted"/>
<organism evidence="2 3">
    <name type="scientific">Fusarium solani</name>
    <name type="common">Filamentous fungus</name>
    <dbReference type="NCBI Taxonomy" id="169388"/>
    <lineage>
        <taxon>Eukaryota</taxon>
        <taxon>Fungi</taxon>
        <taxon>Dikarya</taxon>
        <taxon>Ascomycota</taxon>
        <taxon>Pezizomycotina</taxon>
        <taxon>Sordariomycetes</taxon>
        <taxon>Hypocreomycetidae</taxon>
        <taxon>Hypocreales</taxon>
        <taxon>Nectriaceae</taxon>
        <taxon>Fusarium</taxon>
        <taxon>Fusarium solani species complex</taxon>
    </lineage>
</organism>
<feature type="region of interest" description="Disordered" evidence="1">
    <location>
        <begin position="169"/>
        <end position="224"/>
    </location>
</feature>
<accession>A0A9P9K9Y3</accession>
<feature type="compositionally biased region" description="Basic residues" evidence="1">
    <location>
        <begin position="185"/>
        <end position="203"/>
    </location>
</feature>
<comment type="caution">
    <text evidence="2">The sequence shown here is derived from an EMBL/GenBank/DDBJ whole genome shotgun (WGS) entry which is preliminary data.</text>
</comment>
<dbReference type="Proteomes" id="UP000736672">
    <property type="component" value="Unassembled WGS sequence"/>
</dbReference>
<evidence type="ECO:0000313" key="2">
    <source>
        <dbReference type="EMBL" id="KAH7249566.1"/>
    </source>
</evidence>
<dbReference type="EMBL" id="JAGTJS010000013">
    <property type="protein sequence ID" value="KAH7249566.1"/>
    <property type="molecule type" value="Genomic_DNA"/>
</dbReference>
<evidence type="ECO:0000256" key="1">
    <source>
        <dbReference type="SAM" id="MobiDB-lite"/>
    </source>
</evidence>
<dbReference type="AlphaFoldDB" id="A0A9P9K9Y3"/>
<dbReference type="OrthoDB" id="10498863at2759"/>
<reference evidence="2" key="1">
    <citation type="journal article" date="2021" name="Nat. Commun.">
        <title>Genetic determinants of endophytism in the Arabidopsis root mycobiome.</title>
        <authorList>
            <person name="Mesny F."/>
            <person name="Miyauchi S."/>
            <person name="Thiergart T."/>
            <person name="Pickel B."/>
            <person name="Atanasova L."/>
            <person name="Karlsson M."/>
            <person name="Huettel B."/>
            <person name="Barry K.W."/>
            <person name="Haridas S."/>
            <person name="Chen C."/>
            <person name="Bauer D."/>
            <person name="Andreopoulos W."/>
            <person name="Pangilinan J."/>
            <person name="LaButti K."/>
            <person name="Riley R."/>
            <person name="Lipzen A."/>
            <person name="Clum A."/>
            <person name="Drula E."/>
            <person name="Henrissat B."/>
            <person name="Kohler A."/>
            <person name="Grigoriev I.V."/>
            <person name="Martin F.M."/>
            <person name="Hacquard S."/>
        </authorList>
    </citation>
    <scope>NUCLEOTIDE SEQUENCE</scope>
    <source>
        <strain evidence="2">FSSC 5 MPI-SDFR-AT-0091</strain>
    </source>
</reference>
<feature type="region of interest" description="Disordered" evidence="1">
    <location>
        <begin position="1"/>
        <end position="21"/>
    </location>
</feature>
<keyword evidence="3" id="KW-1185">Reference proteome</keyword>
<feature type="region of interest" description="Disordered" evidence="1">
    <location>
        <begin position="90"/>
        <end position="147"/>
    </location>
</feature>
<sequence>MLTMTDKKPRREWSNPHDPWNPCVILGVSLNPTLSEVEDAFAPFAESDQDLVVDRDTQTPEEFEKAYERRKKQDAYVYLKCCLRLEEPTAPKAEPSESTTPKVELEGDDNDNTSKKSSPTSSTTTDPQATSSSTYIPTSLTDPSRVSISSAVTTATTTVADAGYTTRNSSAQTFKCQSDPEGSRRRSKFHIGKPRRRRPKLRGTRSTTGSSSSMGSQFSDASTDGARETLAAISDILQEHTKSLGNSGDGTAKGQSLLRGVFTSLRRAHSGSRTSDGNISQPLAGLVLRFQQVESVLDRSDTDPYDLHRRLVILYDDLSRDLKKEIKQNRGGWNSASQSQFQQMIKGYEKRVAALTKRPYPPSALGNRLKGGRLP</sequence>
<feature type="compositionally biased region" description="Basic and acidic residues" evidence="1">
    <location>
        <begin position="52"/>
        <end position="69"/>
    </location>
</feature>
<name>A0A9P9K9Y3_FUSSL</name>
<feature type="compositionally biased region" description="Low complexity" evidence="1">
    <location>
        <begin position="204"/>
        <end position="222"/>
    </location>
</feature>
<protein>
    <submittedName>
        <fullName evidence="2">Uncharacterized protein</fullName>
    </submittedName>
</protein>
<feature type="region of interest" description="Disordered" evidence="1">
    <location>
        <begin position="46"/>
        <end position="69"/>
    </location>
</feature>
<feature type="non-terminal residue" evidence="2">
    <location>
        <position position="1"/>
    </location>
</feature>
<feature type="compositionally biased region" description="Basic and acidic residues" evidence="1">
    <location>
        <begin position="1"/>
        <end position="15"/>
    </location>
</feature>